<reference evidence="2" key="1">
    <citation type="journal article" date="2020" name="New Phytol.">
        <title>Comparative genomics reveals dynamic genome evolution in host specialist ectomycorrhizal fungi.</title>
        <authorList>
            <person name="Lofgren L.A."/>
            <person name="Nguyen N.H."/>
            <person name="Vilgalys R."/>
            <person name="Ruytinx J."/>
            <person name="Liao H.L."/>
            <person name="Branco S."/>
            <person name="Kuo A."/>
            <person name="LaButti K."/>
            <person name="Lipzen A."/>
            <person name="Andreopoulos W."/>
            <person name="Pangilinan J."/>
            <person name="Riley R."/>
            <person name="Hundley H."/>
            <person name="Na H."/>
            <person name="Barry K."/>
            <person name="Grigoriev I.V."/>
            <person name="Stajich J.E."/>
            <person name="Kennedy P.G."/>
        </authorList>
    </citation>
    <scope>NUCLEOTIDE SEQUENCE</scope>
    <source>
        <strain evidence="2">DOB743</strain>
    </source>
</reference>
<evidence type="ECO:0000259" key="1">
    <source>
        <dbReference type="Pfam" id="PF21399"/>
    </source>
</evidence>
<evidence type="ECO:0000313" key="3">
    <source>
        <dbReference type="Proteomes" id="UP000714275"/>
    </source>
</evidence>
<protein>
    <recommendedName>
        <fullName evidence="1">Telomerase reverse transcriptase C-terminal extension domain-containing protein</fullName>
    </recommendedName>
</protein>
<dbReference type="AlphaFoldDB" id="A0A9P6ZS70"/>
<organism evidence="2 3">
    <name type="scientific">Suillus placidus</name>
    <dbReference type="NCBI Taxonomy" id="48579"/>
    <lineage>
        <taxon>Eukaryota</taxon>
        <taxon>Fungi</taxon>
        <taxon>Dikarya</taxon>
        <taxon>Basidiomycota</taxon>
        <taxon>Agaricomycotina</taxon>
        <taxon>Agaricomycetes</taxon>
        <taxon>Agaricomycetidae</taxon>
        <taxon>Boletales</taxon>
        <taxon>Suillineae</taxon>
        <taxon>Suillaceae</taxon>
        <taxon>Suillus</taxon>
    </lineage>
</organism>
<dbReference type="OrthoDB" id="289721at2759"/>
<name>A0A9P6ZS70_9AGAM</name>
<evidence type="ECO:0000313" key="2">
    <source>
        <dbReference type="EMBL" id="KAG1775302.1"/>
    </source>
</evidence>
<accession>A0A9P6ZS70</accession>
<comment type="caution">
    <text evidence="2">The sequence shown here is derived from an EMBL/GenBank/DDBJ whole genome shotgun (WGS) entry which is preliminary data.</text>
</comment>
<feature type="domain" description="Telomerase reverse transcriptase C-terminal extension" evidence="1">
    <location>
        <begin position="12"/>
        <end position="78"/>
    </location>
</feature>
<keyword evidence="3" id="KW-1185">Reference proteome</keyword>
<gene>
    <name evidence="2" type="ORF">EV702DRAFT_973477</name>
</gene>
<dbReference type="Pfam" id="PF21399">
    <property type="entry name" value="TERT_C"/>
    <property type="match status" value="1"/>
</dbReference>
<dbReference type="EMBL" id="JABBWD010000035">
    <property type="protein sequence ID" value="KAG1775302.1"/>
    <property type="molecule type" value="Genomic_DNA"/>
</dbReference>
<dbReference type="InterPro" id="IPR049139">
    <property type="entry name" value="TERT_C"/>
</dbReference>
<proteinExistence type="predicted"/>
<sequence length="116" mass="13306">MKMHHYIMSWGTNIKNNKKFFNNVIKQVIRYTYTAIRHKSGNKVARDSGGVCDLQKCSVTWLGTHAFYTVLSKKPGTSDVLKSLKFELSLPRSKPLRRQFRKVVKEGLQGVSALDF</sequence>
<dbReference type="Gene3D" id="1.10.357.90">
    <property type="match status" value="1"/>
</dbReference>
<dbReference type="Proteomes" id="UP000714275">
    <property type="component" value="Unassembled WGS sequence"/>
</dbReference>